<dbReference type="EMBL" id="LLXJ01002142">
    <property type="protein sequence ID" value="PKB99573.1"/>
    <property type="molecule type" value="Genomic_DNA"/>
</dbReference>
<dbReference type="VEuPathDB" id="FungiDB:FUN_012266"/>
<name>A0A2N0NYC0_9GLOM</name>
<dbReference type="Proteomes" id="UP000232722">
    <property type="component" value="Unassembled WGS sequence"/>
</dbReference>
<organism evidence="3 4">
    <name type="scientific">Rhizophagus irregularis</name>
    <dbReference type="NCBI Taxonomy" id="588596"/>
    <lineage>
        <taxon>Eukaryota</taxon>
        <taxon>Fungi</taxon>
        <taxon>Fungi incertae sedis</taxon>
        <taxon>Mucoromycota</taxon>
        <taxon>Glomeromycotina</taxon>
        <taxon>Glomeromycetes</taxon>
        <taxon>Glomerales</taxon>
        <taxon>Glomeraceae</taxon>
        <taxon>Rhizophagus</taxon>
    </lineage>
</organism>
<dbReference type="VEuPathDB" id="FungiDB:RhiirA1_482769"/>
<proteinExistence type="predicted"/>
<evidence type="ECO:0000256" key="1">
    <source>
        <dbReference type="SAM" id="MobiDB-lite"/>
    </source>
</evidence>
<accession>A0A2N0NYC0</accession>
<feature type="domain" description="NrS-1 polymerase-like helicase" evidence="2">
    <location>
        <begin position="3"/>
        <end position="56"/>
    </location>
</feature>
<protein>
    <recommendedName>
        <fullName evidence="2">NrS-1 polymerase-like helicase domain-containing protein</fullName>
    </recommendedName>
</protein>
<reference evidence="3 4" key="2">
    <citation type="submission" date="2017-09" db="EMBL/GenBank/DDBJ databases">
        <title>Extensive intraspecific genome diversity in a model arbuscular mycorrhizal fungus.</title>
        <authorList>
            <person name="Chen E.C."/>
            <person name="Morin E."/>
            <person name="Beaudet D."/>
            <person name="Noel J."/>
            <person name="Ndikumana S."/>
            <person name="Charron P."/>
            <person name="St-Onge C."/>
            <person name="Giorgi J."/>
            <person name="Grigoriev I.V."/>
            <person name="Roux C."/>
            <person name="Martin F.M."/>
            <person name="Corradi N."/>
        </authorList>
    </citation>
    <scope>NUCLEOTIDE SEQUENCE [LARGE SCALE GENOMIC DNA]</scope>
    <source>
        <strain evidence="3 4">A5</strain>
    </source>
</reference>
<reference evidence="3 4" key="1">
    <citation type="submission" date="2016-04" db="EMBL/GenBank/DDBJ databases">
        <title>Genome analyses suggest a sexual origin of heterokaryosis in a supposedly ancient asexual fungus.</title>
        <authorList>
            <person name="Ropars J."/>
            <person name="Sedzielewska K."/>
            <person name="Noel J."/>
            <person name="Charron P."/>
            <person name="Farinelli L."/>
            <person name="Marton T."/>
            <person name="Kruger M."/>
            <person name="Pelin A."/>
            <person name="Brachmann A."/>
            <person name="Corradi N."/>
        </authorList>
    </citation>
    <scope>NUCLEOTIDE SEQUENCE [LARGE SCALE GENOMIC DNA]</scope>
    <source>
        <strain evidence="3 4">A5</strain>
    </source>
</reference>
<evidence type="ECO:0000313" key="3">
    <source>
        <dbReference type="EMBL" id="PKB99573.1"/>
    </source>
</evidence>
<sequence>MSSAEWHKFNGHLKSFIMEGRVSIERKGIETKQIRDFIGFIVTSNQDAPLKIDIGDSRVVCFDVSSRCRGNTNYNLSDFEPQEIPATKMKIDIIHTSLYQKYLEWYGENGEKLLTSKVAGKKFSEIGIKSKQVRTGSGKREWQYILNRSKIVAKLCESGLGDIEEFSDIPQPDLPKNKITDIRIFNVPENISLKIILPQPEHQADRKNTPLPNISEVPATSTSGTSKTSKTSETIKLPDSPKLINEVVNMPSKETSNKHDPLEPINQMCGYAKEVEEDPKKYMDMTVQKRLIGEEIIRHSFEKDGITSFWLDTDEEWKKTVSTLQKNGMLW</sequence>
<evidence type="ECO:0000259" key="2">
    <source>
        <dbReference type="Pfam" id="PF19263"/>
    </source>
</evidence>
<feature type="region of interest" description="Disordered" evidence="1">
    <location>
        <begin position="201"/>
        <end position="235"/>
    </location>
</feature>
<dbReference type="VEuPathDB" id="FungiDB:RhiirA1_479906"/>
<evidence type="ECO:0000313" key="4">
    <source>
        <dbReference type="Proteomes" id="UP000232722"/>
    </source>
</evidence>
<dbReference type="Pfam" id="PF19263">
    <property type="entry name" value="DUF5906"/>
    <property type="match status" value="1"/>
</dbReference>
<gene>
    <name evidence="3" type="ORF">RhiirA5_429489</name>
</gene>
<dbReference type="InterPro" id="IPR045455">
    <property type="entry name" value="NrS-1_pol-like_helicase"/>
</dbReference>
<comment type="caution">
    <text evidence="3">The sequence shown here is derived from an EMBL/GenBank/DDBJ whole genome shotgun (WGS) entry which is preliminary data.</text>
</comment>
<feature type="compositionally biased region" description="Low complexity" evidence="1">
    <location>
        <begin position="220"/>
        <end position="232"/>
    </location>
</feature>
<dbReference type="AlphaFoldDB" id="A0A2N0NYC0"/>